<evidence type="ECO:0008006" key="3">
    <source>
        <dbReference type="Google" id="ProtNLM"/>
    </source>
</evidence>
<dbReference type="PATRIC" id="fig|45658.7.peg.4432"/>
<dbReference type="Pfam" id="PF08900">
    <property type="entry name" value="AcaB"/>
    <property type="match status" value="1"/>
</dbReference>
<evidence type="ECO:0000313" key="1">
    <source>
        <dbReference type="EMBL" id="ANU39479.1"/>
    </source>
</evidence>
<reference evidence="1 2" key="1">
    <citation type="submission" date="2016-07" db="EMBL/GenBank/DDBJ databases">
        <title>Genome sequencing of Vibrio scophthalmi strain VS-05, an isolated from Paralichthys olivaceus.</title>
        <authorList>
            <person name="Han H.-J."/>
        </authorList>
    </citation>
    <scope>NUCLEOTIDE SEQUENCE [LARGE SCALE GENOMIC DNA]</scope>
    <source>
        <strain evidence="1 2">VS-05</strain>
        <plasmid evidence="2">pvs127</plasmid>
    </source>
</reference>
<name>A0A1C7FKE4_9VIBR</name>
<keyword evidence="1" id="KW-0614">Plasmid</keyword>
<dbReference type="NCBIfam" id="TIGR03761">
    <property type="entry name" value="ICE_PFL4669"/>
    <property type="match status" value="1"/>
</dbReference>
<dbReference type="AlphaFoldDB" id="A0A1C7FKE4"/>
<evidence type="ECO:0000313" key="2">
    <source>
        <dbReference type="Proteomes" id="UP000092528"/>
    </source>
</evidence>
<keyword evidence="2" id="KW-1185">Reference proteome</keyword>
<proteinExistence type="predicted"/>
<dbReference type="RefSeq" id="WP_065546938.1">
    <property type="nucleotide sequence ID" value="NZ_CP016416.1"/>
</dbReference>
<sequence length="222" mass="25436">MKQTRKNKRNNHQGLGALAAEAQMSVHSVDTMRLWNPGNKAPLPSVGRFLSTVSALEHAARYDDPYADFALLELERVMNEAFTFFNEQLSTLPSMMTARLSFSECLSNRPHVKTLRISSRFGWRMIALLESFDVYMVRISDAQFKAQITRSEFEKRRFETIRKMESVLHQVLVHKHSGLTRSDMLQNTAKAQKVMEEFGPVPFEVLEGLERAEFAPVIKRAS</sequence>
<dbReference type="Proteomes" id="UP000092528">
    <property type="component" value="Plasmid pVS127"/>
</dbReference>
<protein>
    <recommendedName>
        <fullName evidence="3">Integrating conjugative element protein</fullName>
    </recommendedName>
</protein>
<dbReference type="InterPro" id="IPR014996">
    <property type="entry name" value="AcaB"/>
</dbReference>
<geneLocation type="plasmid" evidence="2">
    <name>pvs127</name>
</geneLocation>
<accession>A0A1C7FKE4</accession>
<organism evidence="1 2">
    <name type="scientific">Vibrio scophthalmi</name>
    <dbReference type="NCBI Taxonomy" id="45658"/>
    <lineage>
        <taxon>Bacteria</taxon>
        <taxon>Pseudomonadati</taxon>
        <taxon>Pseudomonadota</taxon>
        <taxon>Gammaproteobacteria</taxon>
        <taxon>Vibrionales</taxon>
        <taxon>Vibrionaceae</taxon>
        <taxon>Vibrio</taxon>
    </lineage>
</organism>
<gene>
    <name evidence="1" type="ORF">VSVS05_04444</name>
</gene>
<dbReference type="EMBL" id="CP016416">
    <property type="protein sequence ID" value="ANU39479.1"/>
    <property type="molecule type" value="Genomic_DNA"/>
</dbReference>